<sequence length="865" mass="97643">MHHIIKSLCIIPRMAVILCDIYSRDSRCIKDTETSLVHRMVLAWMKMELVQLKEKSLYKLPKEEAEHFLHICRIAFEGILHRASKKDEPFSLLQIEVNAVNLQNGFSSLDEVKNYGLIQSKGNTVRSFIHPVIQEFLAAFHISSQPQNHQISFYNEQFQKNVDSFLNVALFHFGLTRLETEEFLNPSKIILAPMIESLAHIIEKKAEFRLELQILIVGCLFEAHDTTLVKHYTQQFTPLMNINFPDVRALDDARMTAQMIFVILQSGINLWEIIIPNENARGKTDSLVFPITMIPDTSVSIEVKVQPGMSQSFTLGAIFEPKTPAKTGRATEMLKRATNEEEREMYFKLAMICTGQRETLHRVTQLYSPVPVRSDATDPAYASLIACDCVEKTLATEVVFEPIHPIHMVQLGSKSKKAKAAEGDQDVTSRRHMEQKHKSCYMEMIVLNRPSVKSITFQPPGGSPPCRLVMSGEKDSPSTSGRIAMEANIESVLEDSVGFTECVPVAEKEHGKSTMVPHGLPLPKSKSKMEADKGNVRQGAEVSGSRVHNNDGDIPATAAQVAPSHKHFQDQDILPYNSPALAQAESSEKITWRPGMIMHSTIPDVFQKHKTYPLPEEDKQIRRGGNGQIFATEYFGYSLVAKKTLFRNREYNIILRLNHANIVPLLALMVGEVSHRRRFYCYHMLPRMSGDAARMLSDHPELTLATLKEKNSEDPRKFGLALGNMRYLLAEVLKGIAYMHSLHVVHRDVKASNILVRFHCQHENLLWCTCPHKYTVCVCDFDAAVEMDEEDKMLPISSTNQVFYLPPVGTQGFRSPEGSQLVVASHRDSIDPQLTPQTDIWSLGVLMLRLFLGEDGPGSQRQVHV</sequence>
<evidence type="ECO:0000313" key="5">
    <source>
        <dbReference type="EMBL" id="CAI8001669.1"/>
    </source>
</evidence>
<keyword evidence="2" id="KW-0067">ATP-binding</keyword>
<gene>
    <name evidence="5" type="ORF">GBAR_LOCUS3245</name>
</gene>
<evidence type="ECO:0000256" key="3">
    <source>
        <dbReference type="SAM" id="MobiDB-lite"/>
    </source>
</evidence>
<accession>A0AA35R2I4</accession>
<dbReference type="GO" id="GO:0005524">
    <property type="term" value="F:ATP binding"/>
    <property type="evidence" value="ECO:0007669"/>
    <property type="project" value="UniProtKB-KW"/>
</dbReference>
<dbReference type="SUPFAM" id="SSF56112">
    <property type="entry name" value="Protein kinase-like (PK-like)"/>
    <property type="match status" value="1"/>
</dbReference>
<protein>
    <submittedName>
        <fullName evidence="5">Mitogen-activated protein kinase 12</fullName>
    </submittedName>
</protein>
<evidence type="ECO:0000256" key="1">
    <source>
        <dbReference type="ARBA" id="ARBA00022741"/>
    </source>
</evidence>
<dbReference type="PANTHER" id="PTHR24055">
    <property type="entry name" value="MITOGEN-ACTIVATED PROTEIN KINASE"/>
    <property type="match status" value="1"/>
</dbReference>
<dbReference type="PROSITE" id="PS00108">
    <property type="entry name" value="PROTEIN_KINASE_ST"/>
    <property type="match status" value="1"/>
</dbReference>
<dbReference type="InterPro" id="IPR008271">
    <property type="entry name" value="Ser/Thr_kinase_AS"/>
</dbReference>
<feature type="region of interest" description="Disordered" evidence="3">
    <location>
        <begin position="510"/>
        <end position="532"/>
    </location>
</feature>
<dbReference type="SMART" id="SM00220">
    <property type="entry name" value="S_TKc"/>
    <property type="match status" value="1"/>
</dbReference>
<evidence type="ECO:0000313" key="6">
    <source>
        <dbReference type="Proteomes" id="UP001174909"/>
    </source>
</evidence>
<dbReference type="InterPro" id="IPR050117">
    <property type="entry name" value="MAPK"/>
</dbReference>
<dbReference type="GO" id="GO:0004672">
    <property type="term" value="F:protein kinase activity"/>
    <property type="evidence" value="ECO:0007669"/>
    <property type="project" value="InterPro"/>
</dbReference>
<dbReference type="Proteomes" id="UP001174909">
    <property type="component" value="Unassembled WGS sequence"/>
</dbReference>
<feature type="compositionally biased region" description="Basic and acidic residues" evidence="3">
    <location>
        <begin position="419"/>
        <end position="432"/>
    </location>
</feature>
<keyword evidence="6" id="KW-1185">Reference proteome</keyword>
<feature type="region of interest" description="Disordered" evidence="3">
    <location>
        <begin position="458"/>
        <end position="481"/>
    </location>
</feature>
<feature type="domain" description="Protein kinase" evidence="4">
    <location>
        <begin position="615"/>
        <end position="865"/>
    </location>
</feature>
<dbReference type="Pfam" id="PF00069">
    <property type="entry name" value="Pkinase"/>
    <property type="match status" value="1"/>
</dbReference>
<reference evidence="5" key="1">
    <citation type="submission" date="2023-03" db="EMBL/GenBank/DDBJ databases">
        <authorList>
            <person name="Steffen K."/>
            <person name="Cardenas P."/>
        </authorList>
    </citation>
    <scope>NUCLEOTIDE SEQUENCE</scope>
</reference>
<name>A0AA35R2I4_GEOBA</name>
<dbReference type="InterPro" id="IPR000719">
    <property type="entry name" value="Prot_kinase_dom"/>
</dbReference>
<keyword evidence="5" id="KW-0418">Kinase</keyword>
<organism evidence="5 6">
    <name type="scientific">Geodia barretti</name>
    <name type="common">Barrett's horny sponge</name>
    <dbReference type="NCBI Taxonomy" id="519541"/>
    <lineage>
        <taxon>Eukaryota</taxon>
        <taxon>Metazoa</taxon>
        <taxon>Porifera</taxon>
        <taxon>Demospongiae</taxon>
        <taxon>Heteroscleromorpha</taxon>
        <taxon>Tetractinellida</taxon>
        <taxon>Astrophorina</taxon>
        <taxon>Geodiidae</taxon>
        <taxon>Geodia</taxon>
    </lineage>
</organism>
<evidence type="ECO:0000256" key="2">
    <source>
        <dbReference type="ARBA" id="ARBA00022840"/>
    </source>
</evidence>
<keyword evidence="5" id="KW-0808">Transferase</keyword>
<evidence type="ECO:0000259" key="4">
    <source>
        <dbReference type="PROSITE" id="PS50011"/>
    </source>
</evidence>
<dbReference type="AlphaFoldDB" id="A0AA35R2I4"/>
<dbReference type="EMBL" id="CASHTH010000446">
    <property type="protein sequence ID" value="CAI8001669.1"/>
    <property type="molecule type" value="Genomic_DNA"/>
</dbReference>
<comment type="caution">
    <text evidence="5">The sequence shown here is derived from an EMBL/GenBank/DDBJ whole genome shotgun (WGS) entry which is preliminary data.</text>
</comment>
<feature type="region of interest" description="Disordered" evidence="3">
    <location>
        <begin position="414"/>
        <end position="434"/>
    </location>
</feature>
<dbReference type="InterPro" id="IPR011009">
    <property type="entry name" value="Kinase-like_dom_sf"/>
</dbReference>
<proteinExistence type="predicted"/>
<dbReference type="PROSITE" id="PS50011">
    <property type="entry name" value="PROTEIN_KINASE_DOM"/>
    <property type="match status" value="1"/>
</dbReference>
<keyword evidence="1" id="KW-0547">Nucleotide-binding</keyword>
<dbReference type="Gene3D" id="1.10.510.10">
    <property type="entry name" value="Transferase(Phosphotransferase) domain 1"/>
    <property type="match status" value="1"/>
</dbReference>